<dbReference type="InterPro" id="IPR011701">
    <property type="entry name" value="MFS"/>
</dbReference>
<feature type="transmembrane region" description="Helical" evidence="6">
    <location>
        <begin position="139"/>
        <end position="157"/>
    </location>
</feature>
<evidence type="ECO:0000256" key="6">
    <source>
        <dbReference type="SAM" id="Phobius"/>
    </source>
</evidence>
<dbReference type="Pfam" id="PF07690">
    <property type="entry name" value="MFS_1"/>
    <property type="match status" value="1"/>
</dbReference>
<keyword evidence="3 6" id="KW-0812">Transmembrane</keyword>
<evidence type="ECO:0000256" key="5">
    <source>
        <dbReference type="ARBA" id="ARBA00023136"/>
    </source>
</evidence>
<feature type="transmembrane region" description="Helical" evidence="6">
    <location>
        <begin position="163"/>
        <end position="182"/>
    </location>
</feature>
<dbReference type="AlphaFoldDB" id="A0A235B689"/>
<accession>A0A235B689</accession>
<evidence type="ECO:0000256" key="1">
    <source>
        <dbReference type="ARBA" id="ARBA00004651"/>
    </source>
</evidence>
<keyword evidence="9" id="KW-1185">Reference proteome</keyword>
<dbReference type="InterPro" id="IPR020846">
    <property type="entry name" value="MFS_dom"/>
</dbReference>
<feature type="transmembrane region" description="Helical" evidence="6">
    <location>
        <begin position="267"/>
        <end position="289"/>
    </location>
</feature>
<feature type="transmembrane region" description="Helical" evidence="6">
    <location>
        <begin position="238"/>
        <end position="255"/>
    </location>
</feature>
<dbReference type="PANTHER" id="PTHR23531:SF2">
    <property type="entry name" value="PERMEASE"/>
    <property type="match status" value="1"/>
</dbReference>
<organism evidence="8 9">
    <name type="scientific">Paludifilum halophilum</name>
    <dbReference type="NCBI Taxonomy" id="1642702"/>
    <lineage>
        <taxon>Bacteria</taxon>
        <taxon>Bacillati</taxon>
        <taxon>Bacillota</taxon>
        <taxon>Bacilli</taxon>
        <taxon>Bacillales</taxon>
        <taxon>Thermoactinomycetaceae</taxon>
        <taxon>Paludifilum</taxon>
    </lineage>
</organism>
<feature type="transmembrane region" description="Helical" evidence="6">
    <location>
        <begin position="295"/>
        <end position="319"/>
    </location>
</feature>
<dbReference type="CDD" id="cd17489">
    <property type="entry name" value="MFS_YfcJ_like"/>
    <property type="match status" value="1"/>
</dbReference>
<reference evidence="8 9" key="1">
    <citation type="submission" date="2017-07" db="EMBL/GenBank/DDBJ databases">
        <title>The genome sequence of Paludifilum halophilum highlights mechanisms for microbial adaptation to high salt environemnts.</title>
        <authorList>
            <person name="Belbahri L."/>
        </authorList>
    </citation>
    <scope>NUCLEOTIDE SEQUENCE [LARGE SCALE GENOMIC DNA]</scope>
    <source>
        <strain evidence="8 9">DSM 102817</strain>
    </source>
</reference>
<dbReference type="OrthoDB" id="9814001at2"/>
<dbReference type="InterPro" id="IPR052714">
    <property type="entry name" value="MFS_Exporter"/>
</dbReference>
<evidence type="ECO:0000256" key="4">
    <source>
        <dbReference type="ARBA" id="ARBA00022989"/>
    </source>
</evidence>
<sequence>MTLQQRLWTRDFLLITTCNLLIFLGFQALTPTLPVYIKQLGGNDFSAGLTISLFTLSAVLIRPLIGKWLDTKSRKAIALISVGILALSTAGFYGLGAVWLILLMRVLHGLGWGAATTSYTTIVSDIIPKNRIGEGMGYFGLSQTLAMAVAPIAGAWLLTEHGFQPLVLTAAVFTAMVLPFTLMTATPSKKMKDGGATAPKTTWFEKRAALPSFLNLFCGITYGGIASFILLFGKEAGIAGIEWFFISNAAAVVLSRPMAGKIFDQKGPAWVLFPSALLMISGLLSLSYATTLFSLNLAAFLYGLGYGSTLSTLLAWTVARVEPRRRGTATGMFISSIDLGIGIGGMLLGYIAAHSSYSAMYRFSSAFPVLLLFLFSYHLWKEKRITCPKVETKDIHHIS</sequence>
<dbReference type="PANTHER" id="PTHR23531">
    <property type="entry name" value="QUINOLENE RESISTANCE PROTEIN NORA"/>
    <property type="match status" value="1"/>
</dbReference>
<dbReference type="PROSITE" id="PS50850">
    <property type="entry name" value="MFS"/>
    <property type="match status" value="1"/>
</dbReference>
<feature type="transmembrane region" description="Helical" evidence="6">
    <location>
        <begin position="109"/>
        <end position="127"/>
    </location>
</feature>
<feature type="transmembrane region" description="Helical" evidence="6">
    <location>
        <begin position="77"/>
        <end position="103"/>
    </location>
</feature>
<keyword evidence="4 6" id="KW-1133">Transmembrane helix</keyword>
<feature type="transmembrane region" description="Helical" evidence="6">
    <location>
        <begin position="45"/>
        <end position="65"/>
    </location>
</feature>
<comment type="caution">
    <text evidence="8">The sequence shown here is derived from an EMBL/GenBank/DDBJ whole genome shotgun (WGS) entry which is preliminary data.</text>
</comment>
<evidence type="ECO:0000313" key="9">
    <source>
        <dbReference type="Proteomes" id="UP000215459"/>
    </source>
</evidence>
<name>A0A235B689_9BACL</name>
<feature type="transmembrane region" description="Helical" evidence="6">
    <location>
        <begin position="359"/>
        <end position="380"/>
    </location>
</feature>
<dbReference type="InterPro" id="IPR036259">
    <property type="entry name" value="MFS_trans_sf"/>
</dbReference>
<feature type="transmembrane region" description="Helical" evidence="6">
    <location>
        <begin position="12"/>
        <end position="33"/>
    </location>
</feature>
<dbReference type="Gene3D" id="1.20.1250.20">
    <property type="entry name" value="MFS general substrate transporter like domains"/>
    <property type="match status" value="1"/>
</dbReference>
<dbReference type="GO" id="GO:0022857">
    <property type="term" value="F:transmembrane transporter activity"/>
    <property type="evidence" value="ECO:0007669"/>
    <property type="project" value="InterPro"/>
</dbReference>
<proteinExistence type="predicted"/>
<comment type="subcellular location">
    <subcellularLocation>
        <location evidence="1">Cell membrane</location>
        <topology evidence="1">Multi-pass membrane protein</topology>
    </subcellularLocation>
</comment>
<feature type="transmembrane region" description="Helical" evidence="6">
    <location>
        <begin position="331"/>
        <end position="353"/>
    </location>
</feature>
<dbReference type="SUPFAM" id="SSF103473">
    <property type="entry name" value="MFS general substrate transporter"/>
    <property type="match status" value="1"/>
</dbReference>
<evidence type="ECO:0000259" key="7">
    <source>
        <dbReference type="PROSITE" id="PS50850"/>
    </source>
</evidence>
<dbReference type="EMBL" id="NOWF01000005">
    <property type="protein sequence ID" value="OYD07813.1"/>
    <property type="molecule type" value="Genomic_DNA"/>
</dbReference>
<dbReference type="GO" id="GO:0005886">
    <property type="term" value="C:plasma membrane"/>
    <property type="evidence" value="ECO:0007669"/>
    <property type="project" value="UniProtKB-SubCell"/>
</dbReference>
<protein>
    <recommendedName>
        <fullName evidence="7">Major facilitator superfamily (MFS) profile domain-containing protein</fullName>
    </recommendedName>
</protein>
<evidence type="ECO:0000256" key="2">
    <source>
        <dbReference type="ARBA" id="ARBA00022448"/>
    </source>
</evidence>
<evidence type="ECO:0000313" key="8">
    <source>
        <dbReference type="EMBL" id="OYD07813.1"/>
    </source>
</evidence>
<keyword evidence="2" id="KW-0813">Transport</keyword>
<feature type="transmembrane region" description="Helical" evidence="6">
    <location>
        <begin position="213"/>
        <end position="232"/>
    </location>
</feature>
<dbReference type="Proteomes" id="UP000215459">
    <property type="component" value="Unassembled WGS sequence"/>
</dbReference>
<keyword evidence="5 6" id="KW-0472">Membrane</keyword>
<feature type="domain" description="Major facilitator superfamily (MFS) profile" evidence="7">
    <location>
        <begin position="11"/>
        <end position="384"/>
    </location>
</feature>
<evidence type="ECO:0000256" key="3">
    <source>
        <dbReference type="ARBA" id="ARBA00022692"/>
    </source>
</evidence>
<gene>
    <name evidence="8" type="ORF">CHM34_10165</name>
</gene>